<dbReference type="PANTHER" id="PTHR11118:SF1">
    <property type="entry name" value="RNA-SPLICING LIGASE RTCB HOMOLOG"/>
    <property type="match status" value="1"/>
</dbReference>
<dbReference type="EMBL" id="BART01035388">
    <property type="protein sequence ID" value="GAH13982.1"/>
    <property type="molecule type" value="Genomic_DNA"/>
</dbReference>
<comment type="caution">
    <text evidence="9">The sequence shown here is derived from an EMBL/GenBank/DDBJ whole genome shotgun (WGS) entry which is preliminary data.</text>
</comment>
<evidence type="ECO:0000313" key="9">
    <source>
        <dbReference type="EMBL" id="GAH13982.1"/>
    </source>
</evidence>
<keyword evidence="3" id="KW-0436">Ligase</keyword>
<dbReference type="Gene3D" id="3.90.1860.10">
    <property type="entry name" value="tRNA-splicing ligase RtcB"/>
    <property type="match status" value="1"/>
</dbReference>
<evidence type="ECO:0000256" key="6">
    <source>
        <dbReference type="ARBA" id="ARBA00023134"/>
    </source>
</evidence>
<dbReference type="GO" id="GO:0005525">
    <property type="term" value="F:GTP binding"/>
    <property type="evidence" value="ECO:0007669"/>
    <property type="project" value="UniProtKB-KW"/>
</dbReference>
<gene>
    <name evidence="9" type="ORF">S01H4_60132</name>
</gene>
<dbReference type="SUPFAM" id="SSF103365">
    <property type="entry name" value="Hypothetical protein PH1602"/>
    <property type="match status" value="1"/>
</dbReference>
<organism evidence="9">
    <name type="scientific">marine sediment metagenome</name>
    <dbReference type="NCBI Taxonomy" id="412755"/>
    <lineage>
        <taxon>unclassified sequences</taxon>
        <taxon>metagenomes</taxon>
        <taxon>ecological metagenomes</taxon>
    </lineage>
</organism>
<dbReference type="PANTHER" id="PTHR11118">
    <property type="entry name" value="RNA-SPLICING LIGASE RTCB HOMOLOG"/>
    <property type="match status" value="1"/>
</dbReference>
<evidence type="ECO:0000256" key="3">
    <source>
        <dbReference type="ARBA" id="ARBA00022598"/>
    </source>
</evidence>
<dbReference type="GO" id="GO:0170057">
    <property type="term" value="F:RNA ligase (GTP) activity"/>
    <property type="evidence" value="ECO:0007669"/>
    <property type="project" value="UniProtKB-EC"/>
</dbReference>
<name>X1D1I6_9ZZZZ</name>
<dbReference type="InterPro" id="IPR036025">
    <property type="entry name" value="RtcB-like_sf"/>
</dbReference>
<keyword evidence="6" id="KW-0342">GTP-binding</keyword>
<evidence type="ECO:0000256" key="4">
    <source>
        <dbReference type="ARBA" id="ARBA00022723"/>
    </source>
</evidence>
<comment type="catalytic activity">
    <reaction evidence="8">
        <text>a 3'-end 3'-phospho-ribonucleotide-RNA + a 5'-end dephospho-ribonucleoside-RNA + GTP = a ribonucleotidyl-ribonucleotide-RNA + GMP + diphosphate</text>
        <dbReference type="Rhea" id="RHEA:68076"/>
        <dbReference type="Rhea" id="RHEA-COMP:10463"/>
        <dbReference type="Rhea" id="RHEA-COMP:13936"/>
        <dbReference type="Rhea" id="RHEA-COMP:17355"/>
        <dbReference type="ChEBI" id="CHEBI:33019"/>
        <dbReference type="ChEBI" id="CHEBI:37565"/>
        <dbReference type="ChEBI" id="CHEBI:58115"/>
        <dbReference type="ChEBI" id="CHEBI:83062"/>
        <dbReference type="ChEBI" id="CHEBI:138284"/>
        <dbReference type="ChEBI" id="CHEBI:173118"/>
        <dbReference type="EC" id="6.5.1.8"/>
    </reaction>
</comment>
<reference evidence="9" key="1">
    <citation type="journal article" date="2014" name="Front. Microbiol.">
        <title>High frequency of phylogenetically diverse reductive dehalogenase-homologous genes in deep subseafloor sedimentary metagenomes.</title>
        <authorList>
            <person name="Kawai M."/>
            <person name="Futagami T."/>
            <person name="Toyoda A."/>
            <person name="Takaki Y."/>
            <person name="Nishi S."/>
            <person name="Hori S."/>
            <person name="Arai W."/>
            <person name="Tsubouchi T."/>
            <person name="Morono Y."/>
            <person name="Uchiyama I."/>
            <person name="Ito T."/>
            <person name="Fujiyama A."/>
            <person name="Inagaki F."/>
            <person name="Takami H."/>
        </authorList>
    </citation>
    <scope>NUCLEOTIDE SEQUENCE</scope>
    <source>
        <strain evidence="9">Expedition CK06-06</strain>
    </source>
</reference>
<evidence type="ECO:0000256" key="2">
    <source>
        <dbReference type="ARBA" id="ARBA00012726"/>
    </source>
</evidence>
<evidence type="ECO:0000256" key="7">
    <source>
        <dbReference type="ARBA" id="ARBA00023211"/>
    </source>
</evidence>
<protein>
    <recommendedName>
        <fullName evidence="2">3'-phosphate/5'-hydroxy nucleic acid ligase</fullName>
        <ecNumber evidence="2">6.5.1.8</ecNumber>
    </recommendedName>
</protein>
<dbReference type="GO" id="GO:0006396">
    <property type="term" value="P:RNA processing"/>
    <property type="evidence" value="ECO:0007669"/>
    <property type="project" value="InterPro"/>
</dbReference>
<dbReference type="AlphaFoldDB" id="X1D1I6"/>
<dbReference type="InterPro" id="IPR001233">
    <property type="entry name" value="RtcB"/>
</dbReference>
<keyword evidence="5" id="KW-0547">Nucleotide-binding</keyword>
<dbReference type="GO" id="GO:0003972">
    <property type="term" value="F:RNA ligase (ATP) activity"/>
    <property type="evidence" value="ECO:0007669"/>
    <property type="project" value="TreeGrafter"/>
</dbReference>
<dbReference type="GO" id="GO:0046872">
    <property type="term" value="F:metal ion binding"/>
    <property type="evidence" value="ECO:0007669"/>
    <property type="project" value="UniProtKB-KW"/>
</dbReference>
<proteinExistence type="predicted"/>
<keyword evidence="7" id="KW-0464">Manganese</keyword>
<evidence type="ECO:0000256" key="8">
    <source>
        <dbReference type="ARBA" id="ARBA00047746"/>
    </source>
</evidence>
<accession>X1D1I6</accession>
<keyword evidence="4" id="KW-0479">Metal-binding</keyword>
<evidence type="ECO:0000256" key="5">
    <source>
        <dbReference type="ARBA" id="ARBA00022741"/>
    </source>
</evidence>
<evidence type="ECO:0000256" key="1">
    <source>
        <dbReference type="ARBA" id="ARBA00001936"/>
    </source>
</evidence>
<dbReference type="EC" id="6.5.1.8" evidence="2"/>
<comment type="cofactor">
    <cofactor evidence="1">
        <name>Mn(2+)</name>
        <dbReference type="ChEBI" id="CHEBI:29035"/>
    </cofactor>
</comment>
<sequence length="69" mass="7735">MIKLRYEVNKISDYKWEIPKGQKEGMKVPCIIFANEDLLIKADQDNALEQVVNVATLPGVVKASFAICP</sequence>